<dbReference type="GO" id="GO:0046872">
    <property type="term" value="F:metal ion binding"/>
    <property type="evidence" value="ECO:0007669"/>
    <property type="project" value="UniProtKB-KW"/>
</dbReference>
<evidence type="ECO:0000256" key="6">
    <source>
        <dbReference type="ARBA" id="ARBA00034311"/>
    </source>
</evidence>
<evidence type="ECO:0000256" key="3">
    <source>
        <dbReference type="ARBA" id="ARBA00023008"/>
    </source>
</evidence>
<dbReference type="InterPro" id="IPR004302">
    <property type="entry name" value="Cellulose/chitin-bd_N"/>
</dbReference>
<dbReference type="Gene3D" id="2.70.50.70">
    <property type="match status" value="1"/>
</dbReference>
<dbReference type="EMBL" id="CAVMBE010000012">
    <property type="protein sequence ID" value="CAK3911754.1"/>
    <property type="molecule type" value="Genomic_DNA"/>
</dbReference>
<keyword evidence="3" id="KW-0186">Copper</keyword>
<evidence type="ECO:0000256" key="1">
    <source>
        <dbReference type="ARBA" id="ARBA00001973"/>
    </source>
</evidence>
<evidence type="ECO:0000256" key="7">
    <source>
        <dbReference type="SAM" id="SignalP"/>
    </source>
</evidence>
<evidence type="ECO:0000259" key="8">
    <source>
        <dbReference type="Pfam" id="PF03067"/>
    </source>
</evidence>
<keyword evidence="2" id="KW-0479">Metal-binding</keyword>
<evidence type="ECO:0000313" key="9">
    <source>
        <dbReference type="EMBL" id="CAK3911754.1"/>
    </source>
</evidence>
<keyword evidence="10" id="KW-1185">Reference proteome</keyword>
<dbReference type="Pfam" id="PF03067">
    <property type="entry name" value="LPMO_10"/>
    <property type="match status" value="1"/>
</dbReference>
<organism evidence="9 10">
    <name type="scientific">Lecanosticta acicola</name>
    <dbReference type="NCBI Taxonomy" id="111012"/>
    <lineage>
        <taxon>Eukaryota</taxon>
        <taxon>Fungi</taxon>
        <taxon>Dikarya</taxon>
        <taxon>Ascomycota</taxon>
        <taxon>Pezizomycotina</taxon>
        <taxon>Dothideomycetes</taxon>
        <taxon>Dothideomycetidae</taxon>
        <taxon>Mycosphaerellales</taxon>
        <taxon>Mycosphaerellaceae</taxon>
        <taxon>Lecanosticta</taxon>
    </lineage>
</organism>
<feature type="domain" description="Chitin-binding type-4" evidence="8">
    <location>
        <begin position="19"/>
        <end position="188"/>
    </location>
</feature>
<keyword evidence="5" id="KW-0325">Glycoprotein</keyword>
<proteinExistence type="inferred from homology"/>
<evidence type="ECO:0000256" key="5">
    <source>
        <dbReference type="ARBA" id="ARBA00023180"/>
    </source>
</evidence>
<protein>
    <recommendedName>
        <fullName evidence="8">Chitin-binding type-4 domain-containing protein</fullName>
    </recommendedName>
</protein>
<dbReference type="InterPro" id="IPR052282">
    <property type="entry name" value="Starch-active_LPMO"/>
</dbReference>
<feature type="chain" id="PRO_5042523282" description="Chitin-binding type-4 domain-containing protein" evidence="7">
    <location>
        <begin position="21"/>
        <end position="206"/>
    </location>
</feature>
<reference evidence="9" key="1">
    <citation type="submission" date="2023-11" db="EMBL/GenBank/DDBJ databases">
        <authorList>
            <person name="Alioto T."/>
            <person name="Alioto T."/>
            <person name="Gomez Garrido J."/>
        </authorList>
    </citation>
    <scope>NUCLEOTIDE SEQUENCE</scope>
</reference>
<evidence type="ECO:0000256" key="2">
    <source>
        <dbReference type="ARBA" id="ARBA00022723"/>
    </source>
</evidence>
<name>A0AAI8YV91_9PEZI</name>
<sequence length="206" mass="22638">MKLTIPSSLLTLAVLANAHGYFESPIGRQPGDAFKAACGQQAYDMMQADINGNIQGLEQLTANQADYKASECELWKCKGMKYTDNTAQVQTYKAGEKVPLYFNIRAPHDGYANVSIIDTTSNAILAANLSAWDRYALTEVPIKTTWTNFTVTMPTDLGSKCASAGTCAIQMHWNAQSINQTYQSCIDFTMAGSSKGRRKRHAREFA</sequence>
<evidence type="ECO:0000313" key="10">
    <source>
        <dbReference type="Proteomes" id="UP001296104"/>
    </source>
</evidence>
<comment type="caution">
    <text evidence="9">The sequence shown here is derived from an EMBL/GenBank/DDBJ whole genome shotgun (WGS) entry which is preliminary data.</text>
</comment>
<dbReference type="PANTHER" id="PTHR36575:SF2">
    <property type="entry name" value="CHITIN-BINDING TYPE-4 DOMAIN-CONTAINING PROTEIN-RELATED"/>
    <property type="match status" value="1"/>
</dbReference>
<keyword evidence="7" id="KW-0732">Signal</keyword>
<dbReference type="Proteomes" id="UP001296104">
    <property type="component" value="Unassembled WGS sequence"/>
</dbReference>
<evidence type="ECO:0000256" key="4">
    <source>
        <dbReference type="ARBA" id="ARBA00023157"/>
    </source>
</evidence>
<keyword evidence="4" id="KW-1015">Disulfide bond</keyword>
<dbReference type="AlphaFoldDB" id="A0AAI8YV91"/>
<comment type="similarity">
    <text evidence="6">Belongs to the polysaccharide monooxygenase AA13 family.</text>
</comment>
<accession>A0AAI8YV91</accession>
<dbReference type="PANTHER" id="PTHR36575">
    <property type="entry name" value="BINDING PROTEIN, PUTATIVE (AFU_ORTHOLOGUE AFUA_1G14430)-RELATED"/>
    <property type="match status" value="1"/>
</dbReference>
<comment type="cofactor">
    <cofactor evidence="1">
        <name>Cu(2+)</name>
        <dbReference type="ChEBI" id="CHEBI:29036"/>
    </cofactor>
</comment>
<feature type="signal peptide" evidence="7">
    <location>
        <begin position="1"/>
        <end position="20"/>
    </location>
</feature>
<gene>
    <name evidence="9" type="ORF">LECACI_7A002626</name>
</gene>